<feature type="region of interest" description="Disordered" evidence="6">
    <location>
        <begin position="1"/>
        <end position="29"/>
    </location>
</feature>
<feature type="transmembrane region" description="Helical" evidence="7">
    <location>
        <begin position="449"/>
        <end position="474"/>
    </location>
</feature>
<comment type="subcellular location">
    <subcellularLocation>
        <location evidence="1">Membrane</location>
        <topology evidence="1">Multi-pass membrane protein</topology>
    </subcellularLocation>
</comment>
<dbReference type="Proteomes" id="UP000011668">
    <property type="component" value="Unassembled WGS sequence"/>
</dbReference>
<dbReference type="InterPro" id="IPR002528">
    <property type="entry name" value="MATE_fam"/>
</dbReference>
<evidence type="ECO:0000256" key="1">
    <source>
        <dbReference type="ARBA" id="ARBA00004141"/>
    </source>
</evidence>
<feature type="compositionally biased region" description="Low complexity" evidence="6">
    <location>
        <begin position="1"/>
        <end position="15"/>
    </location>
</feature>
<evidence type="ECO:0000256" key="2">
    <source>
        <dbReference type="ARBA" id="ARBA00010199"/>
    </source>
</evidence>
<organism evidence="8 9">
    <name type="scientific">Thanatephorus cucumeris (strain AG1-IA)</name>
    <name type="common">Rice sheath blight fungus</name>
    <name type="synonym">Rhizoctonia solani</name>
    <dbReference type="NCBI Taxonomy" id="983506"/>
    <lineage>
        <taxon>Eukaryota</taxon>
        <taxon>Fungi</taxon>
        <taxon>Dikarya</taxon>
        <taxon>Basidiomycota</taxon>
        <taxon>Agaricomycotina</taxon>
        <taxon>Agaricomycetes</taxon>
        <taxon>Cantharellales</taxon>
        <taxon>Ceratobasidiaceae</taxon>
        <taxon>Rhizoctonia</taxon>
        <taxon>Rhizoctonia solani AG-1</taxon>
    </lineage>
</organism>
<evidence type="ECO:0000256" key="6">
    <source>
        <dbReference type="SAM" id="MobiDB-lite"/>
    </source>
</evidence>
<comment type="similarity">
    <text evidence="2">Belongs to the multi antimicrobial extrusion (MATE) (TC 2.A.66.1) family.</text>
</comment>
<evidence type="ECO:0000256" key="4">
    <source>
        <dbReference type="ARBA" id="ARBA00022989"/>
    </source>
</evidence>
<dbReference type="HOGENOM" id="CLU_012893_1_2_1"/>
<evidence type="ECO:0000313" key="8">
    <source>
        <dbReference type="EMBL" id="ELU44302.1"/>
    </source>
</evidence>
<dbReference type="NCBIfam" id="TIGR00797">
    <property type="entry name" value="matE"/>
    <property type="match status" value="1"/>
</dbReference>
<dbReference type="EMBL" id="AFRT01000359">
    <property type="protein sequence ID" value="ELU44302.1"/>
    <property type="molecule type" value="Genomic_DNA"/>
</dbReference>
<evidence type="ECO:0000256" key="7">
    <source>
        <dbReference type="SAM" id="Phobius"/>
    </source>
</evidence>
<dbReference type="GO" id="GO:0015297">
    <property type="term" value="F:antiporter activity"/>
    <property type="evidence" value="ECO:0007669"/>
    <property type="project" value="InterPro"/>
</dbReference>
<dbReference type="PANTHER" id="PTHR11206">
    <property type="entry name" value="MULTIDRUG RESISTANCE PROTEIN"/>
    <property type="match status" value="1"/>
</dbReference>
<reference evidence="8 9" key="1">
    <citation type="journal article" date="2013" name="Nat. Commun.">
        <title>The evolution and pathogenic mechanisms of the rice sheath blight pathogen.</title>
        <authorList>
            <person name="Zheng A."/>
            <person name="Lin R."/>
            <person name="Xu L."/>
            <person name="Qin P."/>
            <person name="Tang C."/>
            <person name="Ai P."/>
            <person name="Zhang D."/>
            <person name="Liu Y."/>
            <person name="Sun Z."/>
            <person name="Feng H."/>
            <person name="Wang Y."/>
            <person name="Chen Y."/>
            <person name="Liang X."/>
            <person name="Fu R."/>
            <person name="Li Q."/>
            <person name="Zhang J."/>
            <person name="Yu X."/>
            <person name="Xie Z."/>
            <person name="Ding L."/>
            <person name="Guan P."/>
            <person name="Tang J."/>
            <person name="Liang Y."/>
            <person name="Wang S."/>
            <person name="Deng Q."/>
            <person name="Li S."/>
            <person name="Zhu J."/>
            <person name="Wang L."/>
            <person name="Liu H."/>
            <person name="Li P."/>
        </authorList>
    </citation>
    <scope>NUCLEOTIDE SEQUENCE [LARGE SCALE GENOMIC DNA]</scope>
    <source>
        <strain evidence="9">AG-1 IA</strain>
    </source>
</reference>
<dbReference type="CDD" id="cd13132">
    <property type="entry name" value="MATE_eukaryotic"/>
    <property type="match status" value="1"/>
</dbReference>
<keyword evidence="5 7" id="KW-0472">Membrane</keyword>
<dbReference type="GO" id="GO:0016020">
    <property type="term" value="C:membrane"/>
    <property type="evidence" value="ECO:0007669"/>
    <property type="project" value="UniProtKB-SubCell"/>
</dbReference>
<feature type="transmembrane region" description="Helical" evidence="7">
    <location>
        <begin position="231"/>
        <end position="255"/>
    </location>
</feature>
<dbReference type="AlphaFoldDB" id="L8X5E2"/>
<dbReference type="GO" id="GO:1990961">
    <property type="term" value="P:xenobiotic detoxification by transmembrane export across the plasma membrane"/>
    <property type="evidence" value="ECO:0007669"/>
    <property type="project" value="InterPro"/>
</dbReference>
<evidence type="ECO:0000256" key="5">
    <source>
        <dbReference type="ARBA" id="ARBA00023136"/>
    </source>
</evidence>
<keyword evidence="9" id="KW-1185">Reference proteome</keyword>
<evidence type="ECO:0000313" key="9">
    <source>
        <dbReference type="Proteomes" id="UP000011668"/>
    </source>
</evidence>
<sequence length="560" mass="61536">MPRSRCSSTSGLSSRSSREDMGSTTPSTISRTLVSESTPLLPLKEPIYQGYTFSDVKEEIWASPSHVVRCVILMSILGDTPPCGTYIWALAASALGTMTAGVTGLSIITGFACALDSLLPHAWTSGNSQHVGLWTQRMIVLLSMISVPIVLLWLNAESILLKLRQEPKVAHMAGMYLKWFVLSLPGQTVTVVARRFYQAQGRSHIPTIIMIFIAALNAFLSWLLVWGPEPFRLGFIGAPIASSISFDLMAIIYIIHAYWINSSEAWHPINHLCFQELGKLFRLGLSSTGQIASEWWCWEIVALAASQLGPIPLAAQSVLLTSANVVFMAPFSVSLATSIRVGNALGSGQARKAKLAAETAIGIATYMAFRKKWGYMFNDDQEVVNLVAHVLPFLALSQLFDCGTTIMDGVLRARGKLAFGAIVNMLSYYVFGIPVGISLAFWANFGLAGLWMGLSAAMFCSAIVSIAAVCVTDWDREVAKTRARLGQSDDDTVNVMHLYPHNVSYTFITFYIICQQNIAQEFIASSLNQENHTLPLYLSIYYEEIFSHKYTRSETTSASR</sequence>
<dbReference type="GO" id="GO:0042910">
    <property type="term" value="F:xenobiotic transmembrane transporter activity"/>
    <property type="evidence" value="ECO:0007669"/>
    <property type="project" value="InterPro"/>
</dbReference>
<keyword evidence="4 7" id="KW-1133">Transmembrane helix</keyword>
<feature type="transmembrane region" description="Helical" evidence="7">
    <location>
        <begin position="417"/>
        <end position="443"/>
    </location>
</feature>
<keyword evidence="3 7" id="KW-0812">Transmembrane</keyword>
<accession>L8X5E2</accession>
<dbReference type="InterPro" id="IPR045069">
    <property type="entry name" value="MATE_euk"/>
</dbReference>
<dbReference type="STRING" id="983506.L8X5E2"/>
<feature type="transmembrane region" description="Helical" evidence="7">
    <location>
        <begin position="138"/>
        <end position="156"/>
    </location>
</feature>
<name>L8X5E2_THACA</name>
<evidence type="ECO:0000256" key="3">
    <source>
        <dbReference type="ARBA" id="ARBA00022692"/>
    </source>
</evidence>
<dbReference type="Pfam" id="PF01554">
    <property type="entry name" value="MatE"/>
    <property type="match status" value="2"/>
</dbReference>
<protein>
    <submittedName>
        <fullName evidence="8">Multidrug/Oligosaccharidyl-lipid/Polysaccharide flippase</fullName>
    </submittedName>
</protein>
<comment type="caution">
    <text evidence="8">The sequence shown here is derived from an EMBL/GenBank/DDBJ whole genome shotgun (WGS) entry which is preliminary data.</text>
</comment>
<gene>
    <name evidence="8" type="ORF">AG1IA_01678</name>
</gene>
<feature type="transmembrane region" description="Helical" evidence="7">
    <location>
        <begin position="205"/>
        <end position="225"/>
    </location>
</feature>
<dbReference type="OMA" id="AAWFELF"/>
<dbReference type="OrthoDB" id="2126698at2759"/>
<proteinExistence type="inferred from homology"/>